<evidence type="ECO:0000313" key="2">
    <source>
        <dbReference type="Proteomes" id="UP000192575"/>
    </source>
</evidence>
<protein>
    <submittedName>
        <fullName evidence="1">Uncharacterized protein</fullName>
    </submittedName>
</protein>
<dbReference type="Proteomes" id="UP000192575">
    <property type="component" value="Unassembled WGS sequence"/>
</dbReference>
<organism evidence="1 2">
    <name type="scientific">Ligilactobacillus salivarius</name>
    <dbReference type="NCBI Taxonomy" id="1624"/>
    <lineage>
        <taxon>Bacteria</taxon>
        <taxon>Bacillati</taxon>
        <taxon>Bacillota</taxon>
        <taxon>Bacilli</taxon>
        <taxon>Lactobacillales</taxon>
        <taxon>Lactobacillaceae</taxon>
        <taxon>Ligilactobacillus</taxon>
    </lineage>
</organism>
<name>A0A1V9R7W1_9LACO</name>
<comment type="caution">
    <text evidence="1">The sequence shown here is derived from an EMBL/GenBank/DDBJ whole genome shotgun (WGS) entry which is preliminary data.</text>
</comment>
<evidence type="ECO:0000313" key="1">
    <source>
        <dbReference type="EMBL" id="OQQ89160.1"/>
    </source>
</evidence>
<gene>
    <name evidence="1" type="ORF">B6U56_10210</name>
</gene>
<dbReference type="Pfam" id="PF19791">
    <property type="entry name" value="DUF6275"/>
    <property type="match status" value="1"/>
</dbReference>
<dbReference type="EMBL" id="NBEF01000034">
    <property type="protein sequence ID" value="OQQ89160.1"/>
    <property type="molecule type" value="Genomic_DNA"/>
</dbReference>
<sequence>MDNDYFIKVAKEYVVHYTNGKMTDKTPKNKITTKDVYVVWLNRTLQNNKALLSTTIEDGMYYEFTYNGDKDEFYFDAYKHENNYRIKHL</sequence>
<accession>A0A1V9R7W1</accession>
<dbReference type="InterPro" id="IPR046242">
    <property type="entry name" value="DUF6275"/>
</dbReference>
<dbReference type="AlphaFoldDB" id="A0A1V9R7W1"/>
<proteinExistence type="predicted"/>
<dbReference type="RefSeq" id="WP_081535630.1">
    <property type="nucleotide sequence ID" value="NZ_NBEF01000034.1"/>
</dbReference>
<reference evidence="1 2" key="1">
    <citation type="submission" date="2017-03" db="EMBL/GenBank/DDBJ databases">
        <title>Phylogenomics and comparative genomics of Lactobacillus salivarius, a mammalian gut commensal.</title>
        <authorList>
            <person name="Harris H.M."/>
        </authorList>
    </citation>
    <scope>NUCLEOTIDE SEQUENCE [LARGE SCALE GENOMIC DNA]</scope>
    <source>
        <strain evidence="1 2">JCM 1047</strain>
    </source>
</reference>